<keyword evidence="2" id="KW-0479">Metal-binding</keyword>
<reference evidence="11 12" key="1">
    <citation type="submission" date="2021-02" db="EMBL/GenBank/DDBJ databases">
        <title>Plant Genome Project.</title>
        <authorList>
            <person name="Zhang R.-G."/>
        </authorList>
    </citation>
    <scope>NUCLEOTIDE SEQUENCE [LARGE SCALE GENOMIC DNA]</scope>
    <source>
        <tissue evidence="11">Leaves</tissue>
    </source>
</reference>
<keyword evidence="4 9" id="KW-0863">Zinc-finger</keyword>
<dbReference type="SMART" id="SM00336">
    <property type="entry name" value="BBOX"/>
    <property type="match status" value="2"/>
</dbReference>
<evidence type="ECO:0000256" key="3">
    <source>
        <dbReference type="ARBA" id="ARBA00022737"/>
    </source>
</evidence>
<keyword evidence="5" id="KW-0862">Zinc</keyword>
<feature type="domain" description="B box-type" evidence="10">
    <location>
        <begin position="58"/>
        <end position="105"/>
    </location>
</feature>
<dbReference type="Pfam" id="PF00643">
    <property type="entry name" value="zf-B_box"/>
    <property type="match status" value="1"/>
</dbReference>
<dbReference type="EMBL" id="JAFEMO010000004">
    <property type="protein sequence ID" value="KAH7571576.1"/>
    <property type="molecule type" value="Genomic_DNA"/>
</dbReference>
<evidence type="ECO:0000256" key="6">
    <source>
        <dbReference type="ARBA" id="ARBA00023015"/>
    </source>
</evidence>
<evidence type="ECO:0000256" key="9">
    <source>
        <dbReference type="PROSITE-ProRule" id="PRU00024"/>
    </source>
</evidence>
<evidence type="ECO:0000256" key="4">
    <source>
        <dbReference type="ARBA" id="ARBA00022771"/>
    </source>
</evidence>
<evidence type="ECO:0000256" key="5">
    <source>
        <dbReference type="ARBA" id="ARBA00022833"/>
    </source>
</evidence>
<keyword evidence="8" id="KW-0539">Nucleus</keyword>
<feature type="domain" description="B box-type" evidence="10">
    <location>
        <begin position="10"/>
        <end position="53"/>
    </location>
</feature>
<proteinExistence type="predicted"/>
<dbReference type="PANTHER" id="PTHR31832:SF68">
    <property type="entry name" value="B-BOX ZINC FINGER PROTEIN 22"/>
    <property type="match status" value="1"/>
</dbReference>
<dbReference type="CDD" id="cd19821">
    <property type="entry name" value="Bbox1_BBX-like"/>
    <property type="match status" value="2"/>
</dbReference>
<dbReference type="InterPro" id="IPR049808">
    <property type="entry name" value="CONSTANS-like_Bbox1"/>
</dbReference>
<dbReference type="PROSITE" id="PS50119">
    <property type="entry name" value="ZF_BBOX"/>
    <property type="match status" value="2"/>
</dbReference>
<evidence type="ECO:0000256" key="7">
    <source>
        <dbReference type="ARBA" id="ARBA00023163"/>
    </source>
</evidence>
<dbReference type="Proteomes" id="UP000827721">
    <property type="component" value="Unassembled WGS sequence"/>
</dbReference>
<dbReference type="InterPro" id="IPR000315">
    <property type="entry name" value="Znf_B-box"/>
</dbReference>
<comment type="caution">
    <text evidence="11">The sequence shown here is derived from an EMBL/GenBank/DDBJ whole genome shotgun (WGS) entry which is preliminary data.</text>
</comment>
<evidence type="ECO:0000313" key="12">
    <source>
        <dbReference type="Proteomes" id="UP000827721"/>
    </source>
</evidence>
<keyword evidence="7" id="KW-0804">Transcription</keyword>
<keyword evidence="6" id="KW-0805">Transcription regulation</keyword>
<accession>A0ABQ8I4M4</accession>
<comment type="subcellular location">
    <subcellularLocation>
        <location evidence="1">Nucleus</location>
    </subcellularLocation>
</comment>
<organism evidence="11 12">
    <name type="scientific">Xanthoceras sorbifolium</name>
    <dbReference type="NCBI Taxonomy" id="99658"/>
    <lineage>
        <taxon>Eukaryota</taxon>
        <taxon>Viridiplantae</taxon>
        <taxon>Streptophyta</taxon>
        <taxon>Embryophyta</taxon>
        <taxon>Tracheophyta</taxon>
        <taxon>Spermatophyta</taxon>
        <taxon>Magnoliopsida</taxon>
        <taxon>eudicotyledons</taxon>
        <taxon>Gunneridae</taxon>
        <taxon>Pentapetalae</taxon>
        <taxon>rosids</taxon>
        <taxon>malvids</taxon>
        <taxon>Sapindales</taxon>
        <taxon>Sapindaceae</taxon>
        <taxon>Xanthoceroideae</taxon>
        <taxon>Xanthoceras</taxon>
    </lineage>
</organism>
<evidence type="ECO:0000259" key="10">
    <source>
        <dbReference type="PROSITE" id="PS50119"/>
    </source>
</evidence>
<evidence type="ECO:0000256" key="1">
    <source>
        <dbReference type="ARBA" id="ARBA00004123"/>
    </source>
</evidence>
<evidence type="ECO:0000256" key="8">
    <source>
        <dbReference type="ARBA" id="ARBA00023242"/>
    </source>
</evidence>
<evidence type="ECO:0000313" key="11">
    <source>
        <dbReference type="EMBL" id="KAH7571576.1"/>
    </source>
</evidence>
<sequence>MPLKREEEEEMRIQCNGCELAEAKVLCCANEVALCWDCDERIHAASQHQRVPLCHSSFQMPKCDICQETIGYFFCLEDRALLCGKCDVAIHTANSYVAGHQRLLLTGVKVGLESAEPSVSSTIDKLNLIEKASEIMSSQSFFERAARIPNASDATGMSRGQIGGVVNVIANKVPFPGGTAVGNIPECHLEEYLGSTEFSQNYAAMYNVSSSKIYMP</sequence>
<evidence type="ECO:0000256" key="2">
    <source>
        <dbReference type="ARBA" id="ARBA00022723"/>
    </source>
</evidence>
<keyword evidence="3" id="KW-0677">Repeat</keyword>
<name>A0ABQ8I4M4_9ROSI</name>
<keyword evidence="12" id="KW-1185">Reference proteome</keyword>
<protein>
    <recommendedName>
        <fullName evidence="10">B box-type domain-containing protein</fullName>
    </recommendedName>
</protein>
<gene>
    <name evidence="11" type="ORF">JRO89_XS04G0081800</name>
</gene>
<dbReference type="InterPro" id="IPR051979">
    <property type="entry name" value="B-box_zinc_finger"/>
</dbReference>
<dbReference type="PANTHER" id="PTHR31832">
    <property type="entry name" value="B-BOX ZINC FINGER PROTEIN 22"/>
    <property type="match status" value="1"/>
</dbReference>